<proteinExistence type="predicted"/>
<dbReference type="AlphaFoldDB" id="A0A512D2Y8"/>
<reference evidence="1 2" key="1">
    <citation type="submission" date="2019-07" db="EMBL/GenBank/DDBJ databases">
        <title>Whole genome shotgun sequence of Terrabacter aerolatus NBRC 106305.</title>
        <authorList>
            <person name="Hosoyama A."/>
            <person name="Uohara A."/>
            <person name="Ohji S."/>
            <person name="Ichikawa N."/>
        </authorList>
    </citation>
    <scope>NUCLEOTIDE SEQUENCE [LARGE SCALE GENOMIC DNA]</scope>
    <source>
        <strain evidence="1 2">NBRC 106305</strain>
    </source>
</reference>
<evidence type="ECO:0008006" key="3">
    <source>
        <dbReference type="Google" id="ProtNLM"/>
    </source>
</evidence>
<dbReference type="Proteomes" id="UP000321534">
    <property type="component" value="Unassembled WGS sequence"/>
</dbReference>
<evidence type="ECO:0000313" key="1">
    <source>
        <dbReference type="EMBL" id="GEO30831.1"/>
    </source>
</evidence>
<dbReference type="EMBL" id="BJYX01000013">
    <property type="protein sequence ID" value="GEO30831.1"/>
    <property type="molecule type" value="Genomic_DNA"/>
</dbReference>
<evidence type="ECO:0000313" key="2">
    <source>
        <dbReference type="Proteomes" id="UP000321534"/>
    </source>
</evidence>
<accession>A0A512D2Y8</accession>
<dbReference type="RefSeq" id="WP_147067133.1">
    <property type="nucleotide sequence ID" value="NZ_BAAARO010000021.1"/>
</dbReference>
<dbReference type="OrthoDB" id="5176673at2"/>
<gene>
    <name evidence="1" type="ORF">TAE01_26410</name>
</gene>
<dbReference type="Gene3D" id="3.40.960.10">
    <property type="entry name" value="VSR Endonuclease"/>
    <property type="match status" value="1"/>
</dbReference>
<name>A0A512D2Y8_9MICO</name>
<sequence>MSTSLHDRLEVELPYAARDVISAAELLRHGIDSHAIRRLLTSGRLHRLCTGWYATRPPADATDRHLLLARAVLRALEGRAALSHHSLVLLAGLPVWRADLTAVHVTRVGDQVTRRRRHVVSHSSVPGLTPVWPATEPGPAPVGPLVPLPVAVVQTGLVAGAMDAAIAADGALHAGLLDRESLRAATDLLSGHRGIRATAAALQRCDARHESPGETRLAHLLADLGLAVTPQLEITTRLGTRRVDFRIDGTRVVVEFDGKVKYTDPRRGADVLWQEKRRQDAIEDEGWTVVRVTWADLDEPEAVWQRIRAALARSRPADHRPTPP</sequence>
<keyword evidence="2" id="KW-1185">Reference proteome</keyword>
<protein>
    <recommendedName>
        <fullName evidence="3">DUF559 domain-containing protein</fullName>
    </recommendedName>
</protein>
<dbReference type="SUPFAM" id="SSF52980">
    <property type="entry name" value="Restriction endonuclease-like"/>
    <property type="match status" value="1"/>
</dbReference>
<comment type="caution">
    <text evidence="1">The sequence shown here is derived from an EMBL/GenBank/DDBJ whole genome shotgun (WGS) entry which is preliminary data.</text>
</comment>
<dbReference type="InterPro" id="IPR011335">
    <property type="entry name" value="Restrct_endonuc-II-like"/>
</dbReference>
<organism evidence="1 2">
    <name type="scientific">Terrabacter aerolatus</name>
    <dbReference type="NCBI Taxonomy" id="422442"/>
    <lineage>
        <taxon>Bacteria</taxon>
        <taxon>Bacillati</taxon>
        <taxon>Actinomycetota</taxon>
        <taxon>Actinomycetes</taxon>
        <taxon>Micrococcales</taxon>
        <taxon>Intrasporangiaceae</taxon>
        <taxon>Terrabacter</taxon>
    </lineage>
</organism>